<proteinExistence type="predicted"/>
<dbReference type="Gene3D" id="1.25.10.10">
    <property type="entry name" value="Leucine-rich Repeat Variant"/>
    <property type="match status" value="1"/>
</dbReference>
<dbReference type="AlphaFoldDB" id="A0A2V0PGU6"/>
<feature type="region of interest" description="Disordered" evidence="5">
    <location>
        <begin position="628"/>
        <end position="691"/>
    </location>
</feature>
<dbReference type="InterPro" id="IPR016024">
    <property type="entry name" value="ARM-type_fold"/>
</dbReference>
<dbReference type="Proteomes" id="UP000247498">
    <property type="component" value="Unassembled WGS sequence"/>
</dbReference>
<evidence type="ECO:0000256" key="3">
    <source>
        <dbReference type="ARBA" id="ARBA00022833"/>
    </source>
</evidence>
<keyword evidence="8" id="KW-1185">Reference proteome</keyword>
<dbReference type="Pfam" id="PF01753">
    <property type="entry name" value="zf-MYND"/>
    <property type="match status" value="1"/>
</dbReference>
<accession>A0A2V0PGU6</accession>
<name>A0A2V0PGU6_9CHLO</name>
<dbReference type="OrthoDB" id="537460at2759"/>
<dbReference type="GO" id="GO:0008270">
    <property type="term" value="F:zinc ion binding"/>
    <property type="evidence" value="ECO:0007669"/>
    <property type="project" value="UniProtKB-KW"/>
</dbReference>
<evidence type="ECO:0000259" key="6">
    <source>
        <dbReference type="PROSITE" id="PS50865"/>
    </source>
</evidence>
<evidence type="ECO:0000313" key="8">
    <source>
        <dbReference type="Proteomes" id="UP000247498"/>
    </source>
</evidence>
<dbReference type="InterPro" id="IPR011989">
    <property type="entry name" value="ARM-like"/>
</dbReference>
<keyword evidence="1" id="KW-0479">Metal-binding</keyword>
<keyword evidence="3" id="KW-0862">Zinc</keyword>
<sequence>MANAAAAARAAARERLAADLQKLGAALRLEARPGLAPEAQELASSWDLRSQALLDAVDSTEDGLEVPAATAAAELLQPLLGGGAAAHPHLFAQGAQAATSAAQCCSVEALPFFAVPVASSLLALFFNEQLDSQTRSAAAEALLVLVVGDCAASLLAAPAAEGAVEALIAAAKCEGDPQQDSACSVLAALAADDIATAERAASPEAGLLPIAVERIRSVAADGPQGLVGRSFFGPLRLLWVLAGSAAPDAVRTRARAAPGVAGAAADLLTALAAAQGTAEVAAQQAACQHEDLEEQSLSVLSGLMRAAPSTYAQAFDALTRSGALPRVLALLRSPSKAVRSAATRCIAAVAAEDPGRDAVFKAPRAVSELAAALRRAYADGEHPILTQFYAADALLGLMSHSEGRRVAEALARAAAAEGSAGSLLGALAGLIAASVDEAVVDIEGRHIMCAASAGVLAQMTSAACAMAAERALRRAPRLAEACVGALQYWAAAASDQQNLGVVLSLLFVVGTLAGFEPAQATTILGFTPPPAATPDTAAARAALRGAPGLRPALQRFLDWAPGAMQGGFEVLIAKWLLKLPEVKAPAVPAAAPTPAAAAAAASAAPTAADPASAAPFGAPVQAPATAAAVPPPAAAGSPSAAAQPLVPEAGSSSSSSSSSSRADGGGPSSSGGGGGGDGGGSSSAGGSDSGAEAAAWPKACASCGKSATAEVPLLRCVGCKAQYYCGDACALSHWPSHRAACKAARRAAAQRP</sequence>
<dbReference type="Gene3D" id="6.10.140.2220">
    <property type="match status" value="1"/>
</dbReference>
<feature type="compositionally biased region" description="Gly residues" evidence="5">
    <location>
        <begin position="663"/>
        <end position="683"/>
    </location>
</feature>
<reference evidence="7 8" key="1">
    <citation type="journal article" date="2018" name="Sci. Rep.">
        <title>Raphidocelis subcapitata (=Pseudokirchneriella subcapitata) provides an insight into genome evolution and environmental adaptations in the Sphaeropleales.</title>
        <authorList>
            <person name="Suzuki S."/>
            <person name="Yamaguchi H."/>
            <person name="Nakajima N."/>
            <person name="Kawachi M."/>
        </authorList>
    </citation>
    <scope>NUCLEOTIDE SEQUENCE [LARGE SCALE GENOMIC DNA]</scope>
    <source>
        <strain evidence="7 8">NIES-35</strain>
    </source>
</reference>
<evidence type="ECO:0000256" key="1">
    <source>
        <dbReference type="ARBA" id="ARBA00022723"/>
    </source>
</evidence>
<dbReference type="EMBL" id="BDRX01000093">
    <property type="protein sequence ID" value="GBF97140.1"/>
    <property type="molecule type" value="Genomic_DNA"/>
</dbReference>
<comment type="caution">
    <text evidence="7">The sequence shown here is derived from an EMBL/GenBank/DDBJ whole genome shotgun (WGS) entry which is preliminary data.</text>
</comment>
<protein>
    <recommendedName>
        <fullName evidence="6">MYND-type domain-containing protein</fullName>
    </recommendedName>
</protein>
<evidence type="ECO:0000313" key="7">
    <source>
        <dbReference type="EMBL" id="GBF97140.1"/>
    </source>
</evidence>
<dbReference type="SUPFAM" id="SSF144232">
    <property type="entry name" value="HIT/MYND zinc finger-like"/>
    <property type="match status" value="1"/>
</dbReference>
<dbReference type="PROSITE" id="PS01360">
    <property type="entry name" value="ZF_MYND_1"/>
    <property type="match status" value="1"/>
</dbReference>
<organism evidence="7 8">
    <name type="scientific">Raphidocelis subcapitata</name>
    <dbReference type="NCBI Taxonomy" id="307507"/>
    <lineage>
        <taxon>Eukaryota</taxon>
        <taxon>Viridiplantae</taxon>
        <taxon>Chlorophyta</taxon>
        <taxon>core chlorophytes</taxon>
        <taxon>Chlorophyceae</taxon>
        <taxon>CS clade</taxon>
        <taxon>Sphaeropleales</taxon>
        <taxon>Selenastraceae</taxon>
        <taxon>Raphidocelis</taxon>
    </lineage>
</organism>
<dbReference type="STRING" id="307507.A0A2V0PGU6"/>
<evidence type="ECO:0000256" key="2">
    <source>
        <dbReference type="ARBA" id="ARBA00022771"/>
    </source>
</evidence>
<evidence type="ECO:0000256" key="4">
    <source>
        <dbReference type="PROSITE-ProRule" id="PRU00134"/>
    </source>
</evidence>
<dbReference type="InterPro" id="IPR002893">
    <property type="entry name" value="Znf_MYND"/>
</dbReference>
<dbReference type="SUPFAM" id="SSF48371">
    <property type="entry name" value="ARM repeat"/>
    <property type="match status" value="1"/>
</dbReference>
<gene>
    <name evidence="7" type="ORF">Rsub_10327</name>
</gene>
<evidence type="ECO:0000256" key="5">
    <source>
        <dbReference type="SAM" id="MobiDB-lite"/>
    </source>
</evidence>
<keyword evidence="2 4" id="KW-0863">Zinc-finger</keyword>
<dbReference type="PROSITE" id="PS50865">
    <property type="entry name" value="ZF_MYND_2"/>
    <property type="match status" value="1"/>
</dbReference>
<feature type="domain" description="MYND-type" evidence="6">
    <location>
        <begin position="700"/>
        <end position="741"/>
    </location>
</feature>
<dbReference type="InParanoid" id="A0A2V0PGU6"/>
<feature type="compositionally biased region" description="Low complexity" evidence="5">
    <location>
        <begin position="628"/>
        <end position="662"/>
    </location>
</feature>